<proteinExistence type="predicted"/>
<evidence type="ECO:0000256" key="1">
    <source>
        <dbReference type="SAM" id="MobiDB-lite"/>
    </source>
</evidence>
<dbReference type="Gene3D" id="3.30.1490.130">
    <property type="entry name" value="D-aminoacylase. Domain 3"/>
    <property type="match status" value="1"/>
</dbReference>
<dbReference type="InterPro" id="IPR023100">
    <property type="entry name" value="D-aminoacylase_insert_dom_sf"/>
</dbReference>
<feature type="compositionally biased region" description="Polar residues" evidence="1">
    <location>
        <begin position="529"/>
        <end position="543"/>
    </location>
</feature>
<sequence length="549" mass="57760">MLDADVLIEGEWIADVGRIDPARARGAQVLEAEGRLIMPGLVDAHSHAEGAVFAPQVQLALLRQGVTTVIGGQDGVSYAPGDGTYASEYFAAINGPHPTFRGGSVAELLATYDGAVPLNIAYLVPAGTVRREVMGGADGPASPDEHEAMTALVAQAVADGAVGLSTGLDYTPGLFADADQIAALCRPLSATRLPYVTHMRGGYEDNSQVGVEEAARIGRSAQVPVHISHFHTRADEAERLMALLAQEGVDASFDAYPYTRGASLLGMTLLPPALNAMAPGDAVRRLVDPVQREQLRREWFPLVAEHPSLGENWPDLITIAHTPADEFAWTHGLTLAQIAQRRGTDPVDAALDLLAASALEVGVVMAVRDQRPVEDLGRLIAHPRHLGGSDGIFVGAHPHPRARGTFASYLATYVREHGFLDWPGAVQHLSAGTVARFHLGRRGRVAPGFVADLLLMDPETVQDRATYVEPLLLADGIDDVIVAGVPVLAGGELTGARTGRGLRADPGTSLALGDLDPSSSDGGALSAPSVRQTLGSADASHQSPIRGER</sequence>
<dbReference type="InterPro" id="IPR013108">
    <property type="entry name" value="Amidohydro_3"/>
</dbReference>
<accession>A0A921SW51</accession>
<evidence type="ECO:0000313" key="3">
    <source>
        <dbReference type="EMBL" id="HJG90338.1"/>
    </source>
</evidence>
<dbReference type="GO" id="GO:0016811">
    <property type="term" value="F:hydrolase activity, acting on carbon-nitrogen (but not peptide) bonds, in linear amides"/>
    <property type="evidence" value="ECO:0007669"/>
    <property type="project" value="InterPro"/>
</dbReference>
<feature type="domain" description="Amidohydrolase 3" evidence="2">
    <location>
        <begin position="334"/>
        <end position="487"/>
    </location>
</feature>
<evidence type="ECO:0000313" key="4">
    <source>
        <dbReference type="Proteomes" id="UP000742460"/>
    </source>
</evidence>
<dbReference type="Gene3D" id="3.20.20.140">
    <property type="entry name" value="Metal-dependent hydrolases"/>
    <property type="match status" value="2"/>
</dbReference>
<dbReference type="InterPro" id="IPR050378">
    <property type="entry name" value="Metallo-dep_Hydrolases_sf"/>
</dbReference>
<name>A0A921SW51_9MICO</name>
<gene>
    <name evidence="3" type="ORF">K8V81_01305</name>
</gene>
<comment type="caution">
    <text evidence="3">The sequence shown here is derived from an EMBL/GenBank/DDBJ whole genome shotgun (WGS) entry which is preliminary data.</text>
</comment>
<dbReference type="InterPro" id="IPR011059">
    <property type="entry name" value="Metal-dep_hydrolase_composite"/>
</dbReference>
<dbReference type="SUPFAM" id="SSF51338">
    <property type="entry name" value="Composite domain of metallo-dependent hydrolases"/>
    <property type="match status" value="1"/>
</dbReference>
<reference evidence="3" key="1">
    <citation type="journal article" date="2021" name="PeerJ">
        <title>Extensive microbial diversity within the chicken gut microbiome revealed by metagenomics and culture.</title>
        <authorList>
            <person name="Gilroy R."/>
            <person name="Ravi A."/>
            <person name="Getino M."/>
            <person name="Pursley I."/>
            <person name="Horton D.L."/>
            <person name="Alikhan N.F."/>
            <person name="Baker D."/>
            <person name="Gharbi K."/>
            <person name="Hall N."/>
            <person name="Watson M."/>
            <person name="Adriaenssens E.M."/>
            <person name="Foster-Nyarko E."/>
            <person name="Jarju S."/>
            <person name="Secka A."/>
            <person name="Antonio M."/>
            <person name="Oren A."/>
            <person name="Chaudhuri R.R."/>
            <person name="La Ragione R."/>
            <person name="Hildebrand F."/>
            <person name="Pallen M.J."/>
        </authorList>
    </citation>
    <scope>NUCLEOTIDE SEQUENCE</scope>
    <source>
        <strain evidence="3">ChiGjej5B5-22894</strain>
    </source>
</reference>
<feature type="domain" description="Amidohydrolase 3" evidence="2">
    <location>
        <begin position="28"/>
        <end position="245"/>
    </location>
</feature>
<protein>
    <submittedName>
        <fullName evidence="3">Amidohydrolase family protein</fullName>
    </submittedName>
</protein>
<dbReference type="AlphaFoldDB" id="A0A921SW51"/>
<dbReference type="PANTHER" id="PTHR11647">
    <property type="entry name" value="HYDRANTOINASE/DIHYDROPYRIMIDINASE FAMILY MEMBER"/>
    <property type="match status" value="1"/>
</dbReference>
<dbReference type="Gene3D" id="2.30.40.10">
    <property type="entry name" value="Urease, subunit C, domain 1"/>
    <property type="match status" value="1"/>
</dbReference>
<organism evidence="3 4">
    <name type="scientific">Brachybacterium massiliense</name>
    <dbReference type="NCBI Taxonomy" id="1755098"/>
    <lineage>
        <taxon>Bacteria</taxon>
        <taxon>Bacillati</taxon>
        <taxon>Actinomycetota</taxon>
        <taxon>Actinomycetes</taxon>
        <taxon>Micrococcales</taxon>
        <taxon>Dermabacteraceae</taxon>
        <taxon>Brachybacterium</taxon>
    </lineage>
</organism>
<evidence type="ECO:0000259" key="2">
    <source>
        <dbReference type="Pfam" id="PF07969"/>
    </source>
</evidence>
<reference evidence="3" key="2">
    <citation type="submission" date="2021-09" db="EMBL/GenBank/DDBJ databases">
        <authorList>
            <person name="Gilroy R."/>
        </authorList>
    </citation>
    <scope>NUCLEOTIDE SEQUENCE</scope>
    <source>
        <strain evidence="3">ChiGjej5B5-22894</strain>
    </source>
</reference>
<dbReference type="Pfam" id="PF07969">
    <property type="entry name" value="Amidohydro_3"/>
    <property type="match status" value="2"/>
</dbReference>
<dbReference type="Proteomes" id="UP000742460">
    <property type="component" value="Unassembled WGS sequence"/>
</dbReference>
<dbReference type="SUPFAM" id="SSF51556">
    <property type="entry name" value="Metallo-dependent hydrolases"/>
    <property type="match status" value="1"/>
</dbReference>
<dbReference type="InterPro" id="IPR032466">
    <property type="entry name" value="Metal_Hydrolase"/>
</dbReference>
<feature type="region of interest" description="Disordered" evidence="1">
    <location>
        <begin position="496"/>
        <end position="549"/>
    </location>
</feature>
<dbReference type="PANTHER" id="PTHR11647:SF1">
    <property type="entry name" value="COLLAPSIN RESPONSE MEDIATOR PROTEIN"/>
    <property type="match status" value="1"/>
</dbReference>
<dbReference type="EMBL" id="DYUE01000038">
    <property type="protein sequence ID" value="HJG90338.1"/>
    <property type="molecule type" value="Genomic_DNA"/>
</dbReference>